<dbReference type="Gene3D" id="3.30.300.90">
    <property type="entry name" value="BolA-like"/>
    <property type="match status" value="1"/>
</dbReference>
<comment type="similarity">
    <text evidence="1">Belongs to the BolA/IbaG family.</text>
</comment>
<dbReference type="AlphaFoldDB" id="A0AAW0U434"/>
<dbReference type="Proteomes" id="UP001487740">
    <property type="component" value="Unassembled WGS sequence"/>
</dbReference>
<name>A0AAW0U434_SCYPA</name>
<evidence type="ECO:0000313" key="2">
    <source>
        <dbReference type="EMBL" id="KAK8394827.1"/>
    </source>
</evidence>
<dbReference type="InterPro" id="IPR036065">
    <property type="entry name" value="BolA-like_sf"/>
</dbReference>
<dbReference type="PANTHER" id="PTHR46188">
    <property type="entry name" value="BOLA-LIKE PROTEIN 3"/>
    <property type="match status" value="1"/>
</dbReference>
<accession>A0AAW0U434</accession>
<dbReference type="EMBL" id="JARAKH010000018">
    <property type="protein sequence ID" value="KAK8394827.1"/>
    <property type="molecule type" value="Genomic_DNA"/>
</dbReference>
<sequence>MTLPCLRRLLLSTLRPQVRWLCESAGPGSTRLVTLLKERFPQATAVEVEDISGGCGAMYEVWVEAPDFKGLSRVKQHKLITEVTICGPCHSFQAALSSLSLESSFVTNKCGTEDYFM</sequence>
<dbReference type="GO" id="GO:0005759">
    <property type="term" value="C:mitochondrial matrix"/>
    <property type="evidence" value="ECO:0007669"/>
    <property type="project" value="TreeGrafter"/>
</dbReference>
<gene>
    <name evidence="2" type="ORF">O3P69_005952</name>
</gene>
<reference evidence="2 3" key="1">
    <citation type="submission" date="2023-03" db="EMBL/GenBank/DDBJ databases">
        <title>High-quality genome of Scylla paramamosain provides insights in environmental adaptation.</title>
        <authorList>
            <person name="Zhang L."/>
        </authorList>
    </citation>
    <scope>NUCLEOTIDE SEQUENCE [LARGE SCALE GENOMIC DNA]</scope>
    <source>
        <strain evidence="2">LZ_2023a</strain>
        <tissue evidence="2">Muscle</tissue>
    </source>
</reference>
<evidence type="ECO:0000256" key="1">
    <source>
        <dbReference type="ARBA" id="ARBA00005578"/>
    </source>
</evidence>
<dbReference type="PANTHER" id="PTHR46188:SF1">
    <property type="entry name" value="BOLA-LIKE PROTEIN 3"/>
    <property type="match status" value="1"/>
</dbReference>
<evidence type="ECO:0008006" key="4">
    <source>
        <dbReference type="Google" id="ProtNLM"/>
    </source>
</evidence>
<dbReference type="InterPro" id="IPR052275">
    <property type="entry name" value="Mt_Fe-S_assembly_factor"/>
</dbReference>
<comment type="caution">
    <text evidence="2">The sequence shown here is derived from an EMBL/GenBank/DDBJ whole genome shotgun (WGS) entry which is preliminary data.</text>
</comment>
<keyword evidence="3" id="KW-1185">Reference proteome</keyword>
<dbReference type="SUPFAM" id="SSF82657">
    <property type="entry name" value="BolA-like"/>
    <property type="match status" value="1"/>
</dbReference>
<protein>
    <recommendedName>
        <fullName evidence="4">BolA-like protein 3</fullName>
    </recommendedName>
</protein>
<evidence type="ECO:0000313" key="3">
    <source>
        <dbReference type="Proteomes" id="UP001487740"/>
    </source>
</evidence>
<proteinExistence type="inferred from homology"/>
<organism evidence="2 3">
    <name type="scientific">Scylla paramamosain</name>
    <name type="common">Mud crab</name>
    <dbReference type="NCBI Taxonomy" id="85552"/>
    <lineage>
        <taxon>Eukaryota</taxon>
        <taxon>Metazoa</taxon>
        <taxon>Ecdysozoa</taxon>
        <taxon>Arthropoda</taxon>
        <taxon>Crustacea</taxon>
        <taxon>Multicrustacea</taxon>
        <taxon>Malacostraca</taxon>
        <taxon>Eumalacostraca</taxon>
        <taxon>Eucarida</taxon>
        <taxon>Decapoda</taxon>
        <taxon>Pleocyemata</taxon>
        <taxon>Brachyura</taxon>
        <taxon>Eubrachyura</taxon>
        <taxon>Portunoidea</taxon>
        <taxon>Portunidae</taxon>
        <taxon>Portuninae</taxon>
        <taxon>Scylla</taxon>
    </lineage>
</organism>